<proteinExistence type="predicted"/>
<organism evidence="1 2">
    <name type="scientific">Oceanobacillus piezotolerans</name>
    <dbReference type="NCBI Taxonomy" id="2448030"/>
    <lineage>
        <taxon>Bacteria</taxon>
        <taxon>Bacillati</taxon>
        <taxon>Bacillota</taxon>
        <taxon>Bacilli</taxon>
        <taxon>Bacillales</taxon>
        <taxon>Bacillaceae</taxon>
        <taxon>Oceanobacillus</taxon>
    </lineage>
</organism>
<dbReference type="EMBL" id="RCHR01000004">
    <property type="protein sequence ID" value="RLL43716.1"/>
    <property type="molecule type" value="Genomic_DNA"/>
</dbReference>
<sequence length="108" mass="12660">MNTTGAVRGILSRNLSNEDYLYGVVKTIKKQLREWNPNYEVEFVKKEAYELIIKNEGATYRIVISEEELDTLQKLSPYSLDRRIWSDLEQQGLEIIRGKGNYIDNVFK</sequence>
<dbReference type="RefSeq" id="WP_121523439.1">
    <property type="nucleotide sequence ID" value="NZ_RCHR01000004.1"/>
</dbReference>
<reference evidence="1 2" key="1">
    <citation type="submission" date="2018-10" db="EMBL/GenBank/DDBJ databases">
        <title>Oceanobacillus sp. YLB-02 draft genome.</title>
        <authorList>
            <person name="Yu L."/>
        </authorList>
    </citation>
    <scope>NUCLEOTIDE SEQUENCE [LARGE SCALE GENOMIC DNA]</scope>
    <source>
        <strain evidence="1 2">YLB-02</strain>
    </source>
</reference>
<comment type="caution">
    <text evidence="1">The sequence shown here is derived from an EMBL/GenBank/DDBJ whole genome shotgun (WGS) entry which is preliminary data.</text>
</comment>
<keyword evidence="2" id="KW-1185">Reference proteome</keyword>
<protein>
    <submittedName>
        <fullName evidence="1">Uncharacterized protein</fullName>
    </submittedName>
</protein>
<dbReference type="OrthoDB" id="8480699at2"/>
<accession>A0A498D4F5</accession>
<name>A0A498D4F5_9BACI</name>
<dbReference type="Proteomes" id="UP000270219">
    <property type="component" value="Unassembled WGS sequence"/>
</dbReference>
<evidence type="ECO:0000313" key="1">
    <source>
        <dbReference type="EMBL" id="RLL43716.1"/>
    </source>
</evidence>
<dbReference type="AlphaFoldDB" id="A0A498D4F5"/>
<gene>
    <name evidence="1" type="ORF">D8M04_12395</name>
</gene>
<evidence type="ECO:0000313" key="2">
    <source>
        <dbReference type="Proteomes" id="UP000270219"/>
    </source>
</evidence>